<evidence type="ECO:0000313" key="4">
    <source>
        <dbReference type="EMBL" id="SHI13835.1"/>
    </source>
</evidence>
<comment type="similarity">
    <text evidence="1">Belongs to the peptidase M20 family.</text>
</comment>
<evidence type="ECO:0000313" key="5">
    <source>
        <dbReference type="Proteomes" id="UP000184139"/>
    </source>
</evidence>
<dbReference type="STRING" id="1121409.SAMN02745124_04287"/>
<dbReference type="GO" id="GO:0046872">
    <property type="term" value="F:metal ion binding"/>
    <property type="evidence" value="ECO:0007669"/>
    <property type="project" value="UniProtKB-KW"/>
</dbReference>
<feature type="binding site" evidence="3">
    <location>
        <position position="126"/>
    </location>
    <ligand>
        <name>Zn(2+)</name>
        <dbReference type="ChEBI" id="CHEBI:29105"/>
        <label>2</label>
    </ligand>
</feature>
<dbReference type="OrthoDB" id="9808195at2"/>
<evidence type="ECO:0000256" key="2">
    <source>
        <dbReference type="ARBA" id="ARBA00022801"/>
    </source>
</evidence>
<feature type="binding site" evidence="3">
    <location>
        <position position="191"/>
    </location>
    <ligand>
        <name>Zn(2+)</name>
        <dbReference type="ChEBI" id="CHEBI:29105"/>
        <label>1</label>
    </ligand>
</feature>
<dbReference type="InterPro" id="IPR010158">
    <property type="entry name" value="Amidase_Cbmase"/>
</dbReference>
<dbReference type="PIRSF" id="PIRSF001235">
    <property type="entry name" value="Amidase_carbamoylase"/>
    <property type="match status" value="1"/>
</dbReference>
<keyword evidence="3" id="KW-0479">Metal-binding</keyword>
<dbReference type="PANTHER" id="PTHR32494">
    <property type="entry name" value="ALLANTOATE DEIMINASE-RELATED"/>
    <property type="match status" value="1"/>
</dbReference>
<dbReference type="AlphaFoldDB" id="A0A1M5YNY1"/>
<reference evidence="4 5" key="1">
    <citation type="submission" date="2016-11" db="EMBL/GenBank/DDBJ databases">
        <authorList>
            <person name="Jaros S."/>
            <person name="Januszkiewicz K."/>
            <person name="Wedrychowicz H."/>
        </authorList>
    </citation>
    <scope>NUCLEOTIDE SEQUENCE [LARGE SCALE GENOMIC DNA]</scope>
    <source>
        <strain evidence="4 5">DSM 9705</strain>
    </source>
</reference>
<dbReference type="Proteomes" id="UP000184139">
    <property type="component" value="Unassembled WGS sequence"/>
</dbReference>
<comment type="cofactor">
    <cofactor evidence="3">
        <name>Zn(2+)</name>
        <dbReference type="ChEBI" id="CHEBI:29105"/>
    </cofactor>
    <text evidence="3">Binds 2 Zn(2+) ions per subunit.</text>
</comment>
<dbReference type="CDD" id="cd03884">
    <property type="entry name" value="M20_bAS"/>
    <property type="match status" value="1"/>
</dbReference>
<keyword evidence="5" id="KW-1185">Reference proteome</keyword>
<name>A0A1M5YNY1_9BACT</name>
<dbReference type="Gene3D" id="3.40.630.10">
    <property type="entry name" value="Zn peptidases"/>
    <property type="match status" value="1"/>
</dbReference>
<feature type="binding site" evidence="3">
    <location>
        <position position="80"/>
    </location>
    <ligand>
        <name>Zn(2+)</name>
        <dbReference type="ChEBI" id="CHEBI:29105"/>
        <label>1</label>
    </ligand>
</feature>
<dbReference type="NCBIfam" id="NF006771">
    <property type="entry name" value="PRK09290.1-5"/>
    <property type="match status" value="1"/>
</dbReference>
<dbReference type="EMBL" id="FQXS01000047">
    <property type="protein sequence ID" value="SHI13835.1"/>
    <property type="molecule type" value="Genomic_DNA"/>
</dbReference>
<feature type="binding site" evidence="3">
    <location>
        <position position="386"/>
    </location>
    <ligand>
        <name>Zn(2+)</name>
        <dbReference type="ChEBI" id="CHEBI:29105"/>
        <label>2</label>
    </ligand>
</feature>
<dbReference type="SUPFAM" id="SSF53187">
    <property type="entry name" value="Zn-dependent exopeptidases"/>
    <property type="match status" value="1"/>
</dbReference>
<accession>A0A1M5YNY1</accession>
<dbReference type="InterPro" id="IPR036264">
    <property type="entry name" value="Bact_exopeptidase_dim_dom"/>
</dbReference>
<dbReference type="Gene3D" id="3.30.70.360">
    <property type="match status" value="1"/>
</dbReference>
<evidence type="ECO:0000256" key="3">
    <source>
        <dbReference type="PIRSR" id="PIRSR001235-1"/>
    </source>
</evidence>
<proteinExistence type="inferred from homology"/>
<keyword evidence="2" id="KW-0378">Hydrolase</keyword>
<evidence type="ECO:0000256" key="1">
    <source>
        <dbReference type="ARBA" id="ARBA00006153"/>
    </source>
</evidence>
<sequence>MDINFERIQNDLKTINSFNDTPGHGITRFSFSKNDQKCRAYITRELAKLGIIARTDNIGNLRATWNPNNTNKKSIVVGSHTDTVKYGGQFDGLYGVVSALEVFRCLVDNHIPSAYPLEFIIFVEEEGSNFGCTTLGSKALTGMLNLDDLKTLTDKNNTSFYDYLLAGGLSPELIDKDIIKPGEIAQMLELHIEQSFFLEEEKAQIGIVENVAGIKTLQVSIIGESNHAGSTPMHKRRDPLIAASIAIQEIETIAKQSRYPTTVATVGYLDVIPNAANIIAEQILFTIDIRDVIQGGIDITAERIEVMLKEVCTKRNLTVQTKLIAQGPCVKLSQPTIDVIKACAEERAIDYRLMNSGAVHDSAIIGAGTGAPANLIFVPSRGGKSHCPEEYTSTEDLHIGSQILLDTLLKLLEN</sequence>
<dbReference type="InterPro" id="IPR002933">
    <property type="entry name" value="Peptidase_M20"/>
</dbReference>
<feature type="binding site" evidence="3">
    <location>
        <position position="91"/>
    </location>
    <ligand>
        <name>Zn(2+)</name>
        <dbReference type="ChEBI" id="CHEBI:29105"/>
        <label>2</label>
    </ligand>
</feature>
<keyword evidence="3" id="KW-0862">Zinc</keyword>
<dbReference type="SUPFAM" id="SSF55031">
    <property type="entry name" value="Bacterial exopeptidase dimerisation domain"/>
    <property type="match status" value="1"/>
</dbReference>
<dbReference type="GO" id="GO:0016813">
    <property type="term" value="F:hydrolase activity, acting on carbon-nitrogen (but not peptide) bonds, in linear amidines"/>
    <property type="evidence" value="ECO:0007669"/>
    <property type="project" value="InterPro"/>
</dbReference>
<dbReference type="RefSeq" id="WP_073379287.1">
    <property type="nucleotide sequence ID" value="NZ_FQXS01000047.1"/>
</dbReference>
<feature type="binding site" evidence="3">
    <location>
        <position position="91"/>
    </location>
    <ligand>
        <name>Zn(2+)</name>
        <dbReference type="ChEBI" id="CHEBI:29105"/>
        <label>1</label>
    </ligand>
</feature>
<dbReference type="NCBIfam" id="TIGR01879">
    <property type="entry name" value="hydantase"/>
    <property type="match status" value="1"/>
</dbReference>
<dbReference type="Pfam" id="PF01546">
    <property type="entry name" value="Peptidase_M20"/>
    <property type="match status" value="1"/>
</dbReference>
<gene>
    <name evidence="4" type="ORF">SAMN02745124_04287</name>
</gene>
<organism evidence="4 5">
    <name type="scientific">Desulfofustis glycolicus DSM 9705</name>
    <dbReference type="NCBI Taxonomy" id="1121409"/>
    <lineage>
        <taxon>Bacteria</taxon>
        <taxon>Pseudomonadati</taxon>
        <taxon>Thermodesulfobacteriota</taxon>
        <taxon>Desulfobulbia</taxon>
        <taxon>Desulfobulbales</taxon>
        <taxon>Desulfocapsaceae</taxon>
        <taxon>Desulfofustis</taxon>
    </lineage>
</organism>
<protein>
    <submittedName>
        <fullName evidence="4">Allantoate deiminase</fullName>
    </submittedName>
</protein>
<dbReference type="PANTHER" id="PTHR32494:SF5">
    <property type="entry name" value="ALLANTOATE AMIDOHYDROLASE"/>
    <property type="match status" value="1"/>
</dbReference>